<evidence type="ECO:0000313" key="2">
    <source>
        <dbReference type="EMBL" id="CAK9084415.1"/>
    </source>
</evidence>
<evidence type="ECO:0000256" key="1">
    <source>
        <dbReference type="SAM" id="MobiDB-lite"/>
    </source>
</evidence>
<comment type="caution">
    <text evidence="2">The sequence shown here is derived from an EMBL/GenBank/DDBJ whole genome shotgun (WGS) entry which is preliminary data.</text>
</comment>
<name>A0ABP0QA76_9DINO</name>
<evidence type="ECO:0000313" key="3">
    <source>
        <dbReference type="Proteomes" id="UP001642484"/>
    </source>
</evidence>
<reference evidence="2 3" key="1">
    <citation type="submission" date="2024-02" db="EMBL/GenBank/DDBJ databases">
        <authorList>
            <person name="Chen Y."/>
            <person name="Shah S."/>
            <person name="Dougan E. K."/>
            <person name="Thang M."/>
            <person name="Chan C."/>
        </authorList>
    </citation>
    <scope>NUCLEOTIDE SEQUENCE [LARGE SCALE GENOMIC DNA]</scope>
</reference>
<sequence length="57" mass="6508">MILDEVFKLGRRLKLVNGYTWLPRITGLWDQESSVQRRGVLRRDTGGTSHHGGPLHP</sequence>
<feature type="region of interest" description="Disordered" evidence="1">
    <location>
        <begin position="37"/>
        <end position="57"/>
    </location>
</feature>
<keyword evidence="3" id="KW-1185">Reference proteome</keyword>
<accession>A0ABP0QA76</accession>
<dbReference type="Proteomes" id="UP001642484">
    <property type="component" value="Unassembled WGS sequence"/>
</dbReference>
<protein>
    <submittedName>
        <fullName evidence="2">Uncharacterized protein</fullName>
    </submittedName>
</protein>
<dbReference type="EMBL" id="CAXAMN010024184">
    <property type="protein sequence ID" value="CAK9084415.1"/>
    <property type="molecule type" value="Genomic_DNA"/>
</dbReference>
<proteinExistence type="predicted"/>
<gene>
    <name evidence="2" type="ORF">CCMP2556_LOCUS41062</name>
</gene>
<organism evidence="2 3">
    <name type="scientific">Durusdinium trenchii</name>
    <dbReference type="NCBI Taxonomy" id="1381693"/>
    <lineage>
        <taxon>Eukaryota</taxon>
        <taxon>Sar</taxon>
        <taxon>Alveolata</taxon>
        <taxon>Dinophyceae</taxon>
        <taxon>Suessiales</taxon>
        <taxon>Symbiodiniaceae</taxon>
        <taxon>Durusdinium</taxon>
    </lineage>
</organism>